<evidence type="ECO:0000256" key="3">
    <source>
        <dbReference type="RuleBase" id="RU003694"/>
    </source>
</evidence>
<reference evidence="5" key="1">
    <citation type="submission" date="2022-12" db="EMBL/GenBank/DDBJ databases">
        <title>Polyphasic identification of a Novel Hot-Spring Cyanobacterium Ocullathermofonsia sinensis gen nov. sp. nov. and Genomic Insights on its Adaptations to the Thermal Habitat.</title>
        <authorList>
            <person name="Daroch M."/>
            <person name="Tang J."/>
            <person name="Jiang Y."/>
        </authorList>
    </citation>
    <scope>NUCLEOTIDE SEQUENCE</scope>
    <source>
        <strain evidence="5">PKUAC-SCTA174</strain>
    </source>
</reference>
<evidence type="ECO:0000313" key="6">
    <source>
        <dbReference type="Proteomes" id="UP001163152"/>
    </source>
</evidence>
<dbReference type="PANTHER" id="PTHR11712">
    <property type="entry name" value="POLYKETIDE SYNTHASE-RELATED"/>
    <property type="match status" value="1"/>
</dbReference>
<dbReference type="InterPro" id="IPR016039">
    <property type="entry name" value="Thiolase-like"/>
</dbReference>
<evidence type="ECO:0000256" key="2">
    <source>
        <dbReference type="ARBA" id="ARBA00022679"/>
    </source>
</evidence>
<gene>
    <name evidence="5" type="ORF">OXH18_19130</name>
</gene>
<accession>A0A9E9C985</accession>
<dbReference type="SMART" id="SM00825">
    <property type="entry name" value="PKS_KS"/>
    <property type="match status" value="1"/>
</dbReference>
<comment type="similarity">
    <text evidence="1 3">Belongs to the thiolase-like superfamily. Beta-ketoacyl-ACP synthases family.</text>
</comment>
<organism evidence="5 6">
    <name type="scientific">Thermocoleostomius sinensis A174</name>
    <dbReference type="NCBI Taxonomy" id="2016057"/>
    <lineage>
        <taxon>Bacteria</taxon>
        <taxon>Bacillati</taxon>
        <taxon>Cyanobacteriota</taxon>
        <taxon>Cyanophyceae</taxon>
        <taxon>Oculatellales</taxon>
        <taxon>Oculatellaceae</taxon>
        <taxon>Thermocoleostomius</taxon>
    </lineage>
</organism>
<keyword evidence="6" id="KW-1185">Reference proteome</keyword>
<name>A0A9E9C985_9CYAN</name>
<keyword evidence="2 3" id="KW-0808">Transferase</keyword>
<dbReference type="Pfam" id="PF02801">
    <property type="entry name" value="Ketoacyl-synt_C"/>
    <property type="match status" value="1"/>
</dbReference>
<dbReference type="GO" id="GO:0004315">
    <property type="term" value="F:3-oxoacyl-[acyl-carrier-protein] synthase activity"/>
    <property type="evidence" value="ECO:0007669"/>
    <property type="project" value="TreeGrafter"/>
</dbReference>
<evidence type="ECO:0000259" key="4">
    <source>
        <dbReference type="PROSITE" id="PS52004"/>
    </source>
</evidence>
<evidence type="ECO:0000313" key="5">
    <source>
        <dbReference type="EMBL" id="WAL59267.1"/>
    </source>
</evidence>
<dbReference type="PROSITE" id="PS52004">
    <property type="entry name" value="KS3_2"/>
    <property type="match status" value="1"/>
</dbReference>
<protein>
    <submittedName>
        <fullName evidence="5">Beta-ketoacyl-[acyl-carrier-protein] synthase family protein</fullName>
    </submittedName>
</protein>
<dbReference type="SUPFAM" id="SSF53901">
    <property type="entry name" value="Thiolase-like"/>
    <property type="match status" value="2"/>
</dbReference>
<dbReference type="InterPro" id="IPR014031">
    <property type="entry name" value="Ketoacyl_synth_C"/>
</dbReference>
<dbReference type="EMBL" id="CP113797">
    <property type="protein sequence ID" value="WAL59267.1"/>
    <property type="molecule type" value="Genomic_DNA"/>
</dbReference>
<dbReference type="PANTHER" id="PTHR11712:SF336">
    <property type="entry name" value="3-OXOACYL-[ACYL-CARRIER-PROTEIN] SYNTHASE, MITOCHONDRIAL"/>
    <property type="match status" value="1"/>
</dbReference>
<dbReference type="AlphaFoldDB" id="A0A9E9C985"/>
<dbReference type="InterPro" id="IPR000794">
    <property type="entry name" value="Beta-ketoacyl_synthase"/>
</dbReference>
<dbReference type="Pfam" id="PF00109">
    <property type="entry name" value="ketoacyl-synt"/>
    <property type="match status" value="1"/>
</dbReference>
<dbReference type="InterPro" id="IPR020841">
    <property type="entry name" value="PKS_Beta-ketoAc_synthase_dom"/>
</dbReference>
<dbReference type="InterPro" id="IPR014030">
    <property type="entry name" value="Ketoacyl_synth_N"/>
</dbReference>
<evidence type="ECO:0000256" key="1">
    <source>
        <dbReference type="ARBA" id="ARBA00008467"/>
    </source>
</evidence>
<dbReference type="RefSeq" id="WP_268608998.1">
    <property type="nucleotide sequence ID" value="NZ_CP113797.1"/>
</dbReference>
<proteinExistence type="inferred from homology"/>
<dbReference type="Gene3D" id="3.40.47.10">
    <property type="match status" value="1"/>
</dbReference>
<dbReference type="PROSITE" id="PS00098">
    <property type="entry name" value="THIOLASE_1"/>
    <property type="match status" value="1"/>
</dbReference>
<dbReference type="CDD" id="cd00834">
    <property type="entry name" value="KAS_I_II"/>
    <property type="match status" value="1"/>
</dbReference>
<dbReference type="GO" id="GO:0006633">
    <property type="term" value="P:fatty acid biosynthetic process"/>
    <property type="evidence" value="ECO:0007669"/>
    <property type="project" value="TreeGrafter"/>
</dbReference>
<sequence>MSTTVCVSGYGAVTPYGAGARTSFSGLLQGQPIYQAATRLDLSDSYFTQKQIAEIGESITWSSDWSDLHPQAYATQFTLLAMEEALAQSNLGTDLRQLRVGIAITTLESHSLEELAIALADTEAVVDPDLVALADPEYCLRAIRQRTGAAGPGLVLSNACASGNHAIAAGADLIRSGEVDVAIVGGGCNMFKSALVGFHQFQGISQDTCRPFSANRSGVMLGDGAGILVLEREDHARSRGISPTIVMEGYGTSCDAYDMMSPHPDGVGMALAMQRALEQSQLSPDAIQYINAHGTGTFQNDRLETLSIRRVFGKYADRLMVSSTKSLHGHGLLAASALEAVWCCCVLDQGQVPPTMNYEEFDCECDLDYVINQSRVADVVRCMNNSFGFGGSNSSVVFSKAD</sequence>
<dbReference type="KEGG" id="tsin:OXH18_19130"/>
<dbReference type="InterPro" id="IPR020615">
    <property type="entry name" value="Thiolase_acyl_enz_int_AS"/>
</dbReference>
<dbReference type="Proteomes" id="UP001163152">
    <property type="component" value="Chromosome"/>
</dbReference>
<feature type="domain" description="Ketosynthase family 3 (KS3)" evidence="4">
    <location>
        <begin position="2"/>
        <end position="400"/>
    </location>
</feature>